<evidence type="ECO:0000313" key="7">
    <source>
        <dbReference type="Proteomes" id="UP001221142"/>
    </source>
</evidence>
<keyword evidence="7" id="KW-1185">Reference proteome</keyword>
<dbReference type="InterPro" id="IPR002893">
    <property type="entry name" value="Znf_MYND"/>
</dbReference>
<evidence type="ECO:0000256" key="3">
    <source>
        <dbReference type="ARBA" id="ARBA00022833"/>
    </source>
</evidence>
<dbReference type="GO" id="GO:0008270">
    <property type="term" value="F:zinc ion binding"/>
    <property type="evidence" value="ECO:0007669"/>
    <property type="project" value="UniProtKB-KW"/>
</dbReference>
<reference evidence="6" key="1">
    <citation type="submission" date="2023-03" db="EMBL/GenBank/DDBJ databases">
        <title>Massive genome expansion in bonnet fungi (Mycena s.s.) driven by repeated elements and novel gene families across ecological guilds.</title>
        <authorList>
            <consortium name="Lawrence Berkeley National Laboratory"/>
            <person name="Harder C.B."/>
            <person name="Miyauchi S."/>
            <person name="Viragh M."/>
            <person name="Kuo A."/>
            <person name="Thoen E."/>
            <person name="Andreopoulos B."/>
            <person name="Lu D."/>
            <person name="Skrede I."/>
            <person name="Drula E."/>
            <person name="Henrissat B."/>
            <person name="Morin E."/>
            <person name="Kohler A."/>
            <person name="Barry K."/>
            <person name="LaButti K."/>
            <person name="Morin E."/>
            <person name="Salamov A."/>
            <person name="Lipzen A."/>
            <person name="Mereny Z."/>
            <person name="Hegedus B."/>
            <person name="Baldrian P."/>
            <person name="Stursova M."/>
            <person name="Weitz H."/>
            <person name="Taylor A."/>
            <person name="Grigoriev I.V."/>
            <person name="Nagy L.G."/>
            <person name="Martin F."/>
            <person name="Kauserud H."/>
        </authorList>
    </citation>
    <scope>NUCLEOTIDE SEQUENCE</scope>
    <source>
        <strain evidence="6">9284</strain>
    </source>
</reference>
<dbReference type="EMBL" id="JARKIF010000016">
    <property type="protein sequence ID" value="KAJ7621287.1"/>
    <property type="molecule type" value="Genomic_DNA"/>
</dbReference>
<dbReference type="Proteomes" id="UP001221142">
    <property type="component" value="Unassembled WGS sequence"/>
</dbReference>
<organism evidence="6 7">
    <name type="scientific">Roridomyces roridus</name>
    <dbReference type="NCBI Taxonomy" id="1738132"/>
    <lineage>
        <taxon>Eukaryota</taxon>
        <taxon>Fungi</taxon>
        <taxon>Dikarya</taxon>
        <taxon>Basidiomycota</taxon>
        <taxon>Agaricomycotina</taxon>
        <taxon>Agaricomycetes</taxon>
        <taxon>Agaricomycetidae</taxon>
        <taxon>Agaricales</taxon>
        <taxon>Marasmiineae</taxon>
        <taxon>Mycenaceae</taxon>
        <taxon>Roridomyces</taxon>
    </lineage>
</organism>
<evidence type="ECO:0000259" key="5">
    <source>
        <dbReference type="PROSITE" id="PS50865"/>
    </source>
</evidence>
<keyword evidence="3" id="KW-0862">Zinc</keyword>
<accession>A0AAD7FHY1</accession>
<protein>
    <recommendedName>
        <fullName evidence="5">MYND-type domain-containing protein</fullName>
    </recommendedName>
</protein>
<dbReference type="SUPFAM" id="SSF144232">
    <property type="entry name" value="HIT/MYND zinc finger-like"/>
    <property type="match status" value="1"/>
</dbReference>
<name>A0AAD7FHY1_9AGAR</name>
<comment type="caution">
    <text evidence="6">The sequence shown here is derived from an EMBL/GenBank/DDBJ whole genome shotgun (WGS) entry which is preliminary data.</text>
</comment>
<gene>
    <name evidence="6" type="ORF">FB45DRAFT_139031</name>
</gene>
<evidence type="ECO:0000313" key="6">
    <source>
        <dbReference type="EMBL" id="KAJ7621287.1"/>
    </source>
</evidence>
<keyword evidence="2 4" id="KW-0863">Zinc-finger</keyword>
<evidence type="ECO:0000256" key="1">
    <source>
        <dbReference type="ARBA" id="ARBA00022723"/>
    </source>
</evidence>
<sequence length="331" mass="37000">MRLPPPRGRRSLFNDPRLNVPVRNTISVALIRCIAVCAQQRDLAALNSHLKGTLSELLASCTIHWGDGSGLHVVRALADREQMVQNFNPEMRGAWTRFAALAKERADFANSFDSDGILNMKACDNTLCTKLGSRKEFKRCSGCVTLFYCSIQCQAVDWHSGHRAACKTHDYQLSGRVPINTPRQRAFMRAILHSNYTKLKLEIFSEAVECMRQSRNPLAGFFVVFDYSQGGPEFGVYSLAETSDSLKWLSSAGLQWDETVARAARSQGRMVIHVIRVREANTSRHWVVPLRSDSGKIHAQLVKMACAEEGGNEMQGFEALVARSNEVTEVH</sequence>
<dbReference type="AlphaFoldDB" id="A0AAD7FHY1"/>
<proteinExistence type="predicted"/>
<dbReference type="Gene3D" id="6.10.140.2220">
    <property type="match status" value="1"/>
</dbReference>
<dbReference type="PROSITE" id="PS50865">
    <property type="entry name" value="ZF_MYND_2"/>
    <property type="match status" value="1"/>
</dbReference>
<evidence type="ECO:0000256" key="2">
    <source>
        <dbReference type="ARBA" id="ARBA00022771"/>
    </source>
</evidence>
<evidence type="ECO:0000256" key="4">
    <source>
        <dbReference type="PROSITE-ProRule" id="PRU00134"/>
    </source>
</evidence>
<dbReference type="Pfam" id="PF01753">
    <property type="entry name" value="zf-MYND"/>
    <property type="match status" value="1"/>
</dbReference>
<feature type="domain" description="MYND-type" evidence="5">
    <location>
        <begin position="128"/>
        <end position="166"/>
    </location>
</feature>
<keyword evidence="1" id="KW-0479">Metal-binding</keyword>